<feature type="region of interest" description="Disordered" evidence="1">
    <location>
        <begin position="36"/>
        <end position="60"/>
    </location>
</feature>
<dbReference type="Proteomes" id="UP000324222">
    <property type="component" value="Unassembled WGS sequence"/>
</dbReference>
<proteinExistence type="predicted"/>
<reference evidence="2 3" key="1">
    <citation type="submission" date="2019-05" db="EMBL/GenBank/DDBJ databases">
        <title>Another draft genome of Portunus trituberculatus and its Hox gene families provides insights of decapod evolution.</title>
        <authorList>
            <person name="Jeong J.-H."/>
            <person name="Song I."/>
            <person name="Kim S."/>
            <person name="Choi T."/>
            <person name="Kim D."/>
            <person name="Ryu S."/>
            <person name="Kim W."/>
        </authorList>
    </citation>
    <scope>NUCLEOTIDE SEQUENCE [LARGE SCALE GENOMIC DNA]</scope>
    <source>
        <tissue evidence="2">Muscle</tissue>
    </source>
</reference>
<comment type="caution">
    <text evidence="2">The sequence shown here is derived from an EMBL/GenBank/DDBJ whole genome shotgun (WGS) entry which is preliminary data.</text>
</comment>
<evidence type="ECO:0000313" key="2">
    <source>
        <dbReference type="EMBL" id="MPD01031.1"/>
    </source>
</evidence>
<organism evidence="2 3">
    <name type="scientific">Portunus trituberculatus</name>
    <name type="common">Swimming crab</name>
    <name type="synonym">Neptunus trituberculatus</name>
    <dbReference type="NCBI Taxonomy" id="210409"/>
    <lineage>
        <taxon>Eukaryota</taxon>
        <taxon>Metazoa</taxon>
        <taxon>Ecdysozoa</taxon>
        <taxon>Arthropoda</taxon>
        <taxon>Crustacea</taxon>
        <taxon>Multicrustacea</taxon>
        <taxon>Malacostraca</taxon>
        <taxon>Eumalacostraca</taxon>
        <taxon>Eucarida</taxon>
        <taxon>Decapoda</taxon>
        <taxon>Pleocyemata</taxon>
        <taxon>Brachyura</taxon>
        <taxon>Eubrachyura</taxon>
        <taxon>Portunoidea</taxon>
        <taxon>Portunidae</taxon>
        <taxon>Portuninae</taxon>
        <taxon>Portunus</taxon>
    </lineage>
</organism>
<dbReference type="AlphaFoldDB" id="A0A5B7JVW3"/>
<gene>
    <name evidence="2" type="ORF">E2C01_096541</name>
</gene>
<name>A0A5B7JVW3_PORTR</name>
<protein>
    <submittedName>
        <fullName evidence="2">Uncharacterized protein</fullName>
    </submittedName>
</protein>
<evidence type="ECO:0000313" key="3">
    <source>
        <dbReference type="Proteomes" id="UP000324222"/>
    </source>
</evidence>
<keyword evidence="3" id="KW-1185">Reference proteome</keyword>
<accession>A0A5B7JVW3</accession>
<sequence>MKNTSEKTRRNEYISRLSYNILGWKTVSRATVDEFAPRRTQPDRRRCHPPTGTKEGTAEEGDQADCVRACVGCAENSY</sequence>
<evidence type="ECO:0000256" key="1">
    <source>
        <dbReference type="SAM" id="MobiDB-lite"/>
    </source>
</evidence>
<dbReference type="EMBL" id="VSRR010125500">
    <property type="protein sequence ID" value="MPD01031.1"/>
    <property type="molecule type" value="Genomic_DNA"/>
</dbReference>